<protein>
    <submittedName>
        <fullName evidence="2">DUF3127 domain-containing protein</fullName>
    </submittedName>
</protein>
<feature type="region of interest" description="Disordered" evidence="1">
    <location>
        <begin position="112"/>
        <end position="140"/>
    </location>
</feature>
<evidence type="ECO:0000256" key="1">
    <source>
        <dbReference type="SAM" id="MobiDB-lite"/>
    </source>
</evidence>
<keyword evidence="3" id="KW-1185">Reference proteome</keyword>
<dbReference type="InterPro" id="IPR021474">
    <property type="entry name" value="DUF3127"/>
</dbReference>
<feature type="compositionally biased region" description="Low complexity" evidence="1">
    <location>
        <begin position="125"/>
        <end position="140"/>
    </location>
</feature>
<dbReference type="Pfam" id="PF11325">
    <property type="entry name" value="DUF3127"/>
    <property type="match status" value="1"/>
</dbReference>
<dbReference type="Proteomes" id="UP000764045">
    <property type="component" value="Unassembled WGS sequence"/>
</dbReference>
<dbReference type="AlphaFoldDB" id="A0A939B3R7"/>
<organism evidence="2 3">
    <name type="scientific">Marseilla massiliensis</name>
    <dbReference type="NCBI Taxonomy" id="1841864"/>
    <lineage>
        <taxon>Bacteria</taxon>
        <taxon>Pseudomonadati</taxon>
        <taxon>Bacteroidota</taxon>
        <taxon>Bacteroidia</taxon>
        <taxon>Bacteroidales</taxon>
        <taxon>Prevotellaceae</taxon>
        <taxon>Marseilla</taxon>
    </lineage>
</organism>
<gene>
    <name evidence="2" type="ORF">H6B30_11175</name>
</gene>
<reference evidence="2 3" key="1">
    <citation type="journal article" date="2021" name="Sci. Rep.">
        <title>The distribution of antibiotic resistance genes in chicken gut microbiota commensals.</title>
        <authorList>
            <person name="Juricova H."/>
            <person name="Matiasovicova J."/>
            <person name="Kubasova T."/>
            <person name="Cejkova D."/>
            <person name="Rychlik I."/>
        </authorList>
    </citation>
    <scope>NUCLEOTIDE SEQUENCE [LARGE SCALE GENOMIC DNA]</scope>
    <source>
        <strain evidence="2 3">An819</strain>
    </source>
</reference>
<dbReference type="EMBL" id="JACJJL010000019">
    <property type="protein sequence ID" value="MBM6662303.1"/>
    <property type="molecule type" value="Genomic_DNA"/>
</dbReference>
<accession>A0A939B3R7</accession>
<evidence type="ECO:0000313" key="2">
    <source>
        <dbReference type="EMBL" id="MBM6662303.1"/>
    </source>
</evidence>
<name>A0A939B3R7_9BACT</name>
<proteinExistence type="predicted"/>
<comment type="caution">
    <text evidence="2">The sequence shown here is derived from an EMBL/GenBank/DDBJ whole genome shotgun (WGS) entry which is preliminary data.</text>
</comment>
<evidence type="ECO:0000313" key="3">
    <source>
        <dbReference type="Proteomes" id="UP000764045"/>
    </source>
</evidence>
<dbReference type="RefSeq" id="WP_205110623.1">
    <property type="nucleotide sequence ID" value="NZ_JACJJL010000019.1"/>
</dbReference>
<sequence length="140" mass="15352">MDFTGKIIAILNPKTGTSKSTGNEWKAQEYVIENHDQYPRKMCFEVFGADKISQFNIQMGEELTVSFDIDARQWRDRWFNSFRAWAVNRVAQQQPTAAMGAAAAGVAQAPFPPAQNAAVGDDPFASDSAAGDTSADDLPF</sequence>